<dbReference type="Proteomes" id="UP000004184">
    <property type="component" value="Unassembled WGS sequence"/>
</dbReference>
<feature type="signal peptide" evidence="1">
    <location>
        <begin position="1"/>
        <end position="29"/>
    </location>
</feature>
<organism evidence="3 4">
    <name type="scientific">Streptomyces viridochromogenes (strain DSM 40736 / JCM 4977 / BCRC 1201 / Tue 494)</name>
    <dbReference type="NCBI Taxonomy" id="591159"/>
    <lineage>
        <taxon>Bacteria</taxon>
        <taxon>Bacillati</taxon>
        <taxon>Actinomycetota</taxon>
        <taxon>Actinomycetes</taxon>
        <taxon>Kitasatosporales</taxon>
        <taxon>Streptomycetaceae</taxon>
        <taxon>Streptomyces</taxon>
    </lineage>
</organism>
<dbReference type="HOGENOM" id="CLU_844434_0_0_11"/>
<evidence type="ECO:0000259" key="2">
    <source>
        <dbReference type="Pfam" id="PF26366"/>
    </source>
</evidence>
<keyword evidence="1" id="KW-0732">Signal</keyword>
<dbReference type="InterPro" id="IPR058407">
    <property type="entry name" value="DUF8094"/>
</dbReference>
<evidence type="ECO:0000256" key="1">
    <source>
        <dbReference type="SAM" id="SignalP"/>
    </source>
</evidence>
<proteinExistence type="predicted"/>
<dbReference type="eggNOG" id="ENOG5032D5E">
    <property type="taxonomic scope" value="Bacteria"/>
</dbReference>
<reference evidence="4" key="1">
    <citation type="submission" date="2009-02" db="EMBL/GenBank/DDBJ databases">
        <title>Annotation of Streptomyces viridochromogenes strain DSM 40736.</title>
        <authorList>
            <consortium name="The Broad Institute Genome Sequencing Platform"/>
            <consortium name="Broad Institute Microbial Sequencing Center"/>
            <person name="Fischbach M."/>
            <person name="Godfrey P."/>
            <person name="Ward D."/>
            <person name="Young S."/>
            <person name="Zeng Q."/>
            <person name="Koehrsen M."/>
            <person name="Alvarado L."/>
            <person name="Berlin A.M."/>
            <person name="Bochicchio J."/>
            <person name="Borenstein D."/>
            <person name="Chapman S.B."/>
            <person name="Chen Z."/>
            <person name="Engels R."/>
            <person name="Freedman E."/>
            <person name="Gellesch M."/>
            <person name="Goldberg J."/>
            <person name="Griggs A."/>
            <person name="Gujja S."/>
            <person name="Heilman E.R."/>
            <person name="Heiman D.I."/>
            <person name="Hepburn T.A."/>
            <person name="Howarth C."/>
            <person name="Jen D."/>
            <person name="Larson L."/>
            <person name="Lewis B."/>
            <person name="Mehta T."/>
            <person name="Park D."/>
            <person name="Pearson M."/>
            <person name="Richards J."/>
            <person name="Roberts A."/>
            <person name="Saif S."/>
            <person name="Shea T.D."/>
            <person name="Shenoy N."/>
            <person name="Sisk P."/>
            <person name="Stolte C."/>
            <person name="Sykes S.N."/>
            <person name="Thomson T."/>
            <person name="Walk T."/>
            <person name="White J."/>
            <person name="Yandava C."/>
            <person name="Straight P."/>
            <person name="Clardy J."/>
            <person name="Hung D."/>
            <person name="Kolter R."/>
            <person name="Mekalanos J."/>
            <person name="Walker S."/>
            <person name="Walsh C.T."/>
            <person name="Wieland-Brown L.C."/>
            <person name="Haas B."/>
            <person name="Nusbaum C."/>
            <person name="Birren B."/>
        </authorList>
    </citation>
    <scope>NUCLEOTIDE SEQUENCE [LARGE SCALE GENOMIC DNA]</scope>
    <source>
        <strain evidence="4">DSM 40736 / JCM 4977 / BCRC 1201 / Tue 494</strain>
    </source>
</reference>
<accession>D9X1T0</accession>
<dbReference type="EMBL" id="GG657757">
    <property type="protein sequence ID" value="EFL29502.1"/>
    <property type="molecule type" value="Genomic_DNA"/>
</dbReference>
<protein>
    <submittedName>
        <fullName evidence="3">Lipoprotein</fullName>
    </submittedName>
</protein>
<dbReference type="AlphaFoldDB" id="D9X1T0"/>
<keyword evidence="4" id="KW-1185">Reference proteome</keyword>
<dbReference type="STRING" id="591159.SSQG_00020"/>
<evidence type="ECO:0000313" key="4">
    <source>
        <dbReference type="Proteomes" id="UP000004184"/>
    </source>
</evidence>
<sequence length="339" mass="36651">MHRPARQPTRLRRMTVIAIGVTTAIPLTACGAGTDTDSTGARTSSAPKGVVTQAAAKKIVDRYEQVNNKANVTKNSKLLATVEAGQVNEQSSAEYEQMHTWTEAAQKRYQKPFFYTNRKYYIPAAGSASWFAMQGTSTNEGAKGLMVFDKVGGTYKAVAAVWMAKGAAVPEIAVDRNGNAEAADPTRHVGALAPNQLGVALADLLETGGKKSGAKLASTTTTKDYVDSYRERNRSTPKEDLSWRTMNYFEADPAHPKVYALKTADGGQFALFPAAFKAEFLHRQFASGGVIIPGDVSRIYNPKKRAVMIDMYQVQAAAALSPGSKWRVLGAEDEMVDSK</sequence>
<feature type="domain" description="DUF8094" evidence="2">
    <location>
        <begin position="48"/>
        <end position="338"/>
    </location>
</feature>
<feature type="chain" id="PRO_5038565660" evidence="1">
    <location>
        <begin position="30"/>
        <end position="339"/>
    </location>
</feature>
<dbReference type="Pfam" id="PF26366">
    <property type="entry name" value="DUF8094"/>
    <property type="match status" value="1"/>
</dbReference>
<evidence type="ECO:0000313" key="3">
    <source>
        <dbReference type="EMBL" id="EFL29502.1"/>
    </source>
</evidence>
<gene>
    <name evidence="3" type="ORF">SSQG_00020</name>
</gene>
<name>D9X1T0_STRVT</name>
<keyword evidence="3" id="KW-0449">Lipoprotein</keyword>